<dbReference type="PROSITE" id="PS00356">
    <property type="entry name" value="HTH_LACI_1"/>
    <property type="match status" value="1"/>
</dbReference>
<feature type="domain" description="HTH lacI-type" evidence="4">
    <location>
        <begin position="4"/>
        <end position="58"/>
    </location>
</feature>
<keyword evidence="2 5" id="KW-0238">DNA-binding</keyword>
<proteinExistence type="predicted"/>
<dbReference type="InterPro" id="IPR028082">
    <property type="entry name" value="Peripla_BP_I"/>
</dbReference>
<dbReference type="EMBL" id="JBHTKH010000021">
    <property type="protein sequence ID" value="MFD1056566.1"/>
    <property type="molecule type" value="Genomic_DNA"/>
</dbReference>
<dbReference type="Proteomes" id="UP001597046">
    <property type="component" value="Unassembled WGS sequence"/>
</dbReference>
<evidence type="ECO:0000313" key="6">
    <source>
        <dbReference type="Proteomes" id="UP001597046"/>
    </source>
</evidence>
<keyword evidence="1" id="KW-0805">Transcription regulation</keyword>
<dbReference type="RefSeq" id="WP_386054673.1">
    <property type="nucleotide sequence ID" value="NZ_JBHTKH010000021.1"/>
</dbReference>
<dbReference type="CDD" id="cd01392">
    <property type="entry name" value="HTH_LacI"/>
    <property type="match status" value="1"/>
</dbReference>
<gene>
    <name evidence="5" type="ORF">ACFQ2V_19850</name>
</gene>
<protein>
    <submittedName>
        <fullName evidence="5">LacI family DNA-binding transcriptional regulator</fullName>
    </submittedName>
</protein>
<evidence type="ECO:0000256" key="3">
    <source>
        <dbReference type="ARBA" id="ARBA00023163"/>
    </source>
</evidence>
<dbReference type="SUPFAM" id="SSF47413">
    <property type="entry name" value="lambda repressor-like DNA-binding domains"/>
    <property type="match status" value="1"/>
</dbReference>
<keyword evidence="3" id="KW-0804">Transcription</keyword>
<dbReference type="InterPro" id="IPR010982">
    <property type="entry name" value="Lambda_DNA-bd_dom_sf"/>
</dbReference>
<name>A0ABW3N133_9MICO</name>
<dbReference type="Gene3D" id="3.40.50.2300">
    <property type="match status" value="2"/>
</dbReference>
<dbReference type="PANTHER" id="PTHR30146">
    <property type="entry name" value="LACI-RELATED TRANSCRIPTIONAL REPRESSOR"/>
    <property type="match status" value="1"/>
</dbReference>
<dbReference type="PANTHER" id="PTHR30146:SF109">
    <property type="entry name" value="HTH-TYPE TRANSCRIPTIONAL REGULATOR GALS"/>
    <property type="match status" value="1"/>
</dbReference>
<evidence type="ECO:0000259" key="4">
    <source>
        <dbReference type="PROSITE" id="PS50932"/>
    </source>
</evidence>
<evidence type="ECO:0000313" key="5">
    <source>
        <dbReference type="EMBL" id="MFD1056566.1"/>
    </source>
</evidence>
<dbReference type="Gene3D" id="1.10.260.40">
    <property type="entry name" value="lambda repressor-like DNA-binding domains"/>
    <property type="match status" value="1"/>
</dbReference>
<dbReference type="PROSITE" id="PS50932">
    <property type="entry name" value="HTH_LACI_2"/>
    <property type="match status" value="1"/>
</dbReference>
<dbReference type="GO" id="GO:0003677">
    <property type="term" value="F:DNA binding"/>
    <property type="evidence" value="ECO:0007669"/>
    <property type="project" value="UniProtKB-KW"/>
</dbReference>
<comment type="caution">
    <text evidence="5">The sequence shown here is derived from an EMBL/GenBank/DDBJ whole genome shotgun (WGS) entry which is preliminary data.</text>
</comment>
<dbReference type="SUPFAM" id="SSF53822">
    <property type="entry name" value="Periplasmic binding protein-like I"/>
    <property type="match status" value="1"/>
</dbReference>
<reference evidence="6" key="1">
    <citation type="journal article" date="2019" name="Int. J. Syst. Evol. Microbiol.">
        <title>The Global Catalogue of Microorganisms (GCM) 10K type strain sequencing project: providing services to taxonomists for standard genome sequencing and annotation.</title>
        <authorList>
            <consortium name="The Broad Institute Genomics Platform"/>
            <consortium name="The Broad Institute Genome Sequencing Center for Infectious Disease"/>
            <person name="Wu L."/>
            <person name="Ma J."/>
        </authorList>
    </citation>
    <scope>NUCLEOTIDE SEQUENCE [LARGE SCALE GENOMIC DNA]</scope>
    <source>
        <strain evidence="6">CCUG 57508</strain>
    </source>
</reference>
<sequence length="346" mass="36680">MARVSIKDVAARAGVSLGTVSNVLNRPTAVRAATRARVELAIAELGFVPNASARQLAAGRSRTIAYLVLDATNPFFTDVARGIEEVAKAEGLALFICNSDQDADREDQYLEQLTELRARGVLITAMDYANPRLQRLRDTGVPVVLVDRAPEQSSSEWCTVGVDDVAGGELAITHLVEAGHTRLAFVGGPADIPQVHDRHVGAAAATAAAGLPEKALTQIRTSGLTIAEGRRAGERLLGLPRRNRPTGVFCANDLLALGLLQHLTQHGIAVPDDIALVGYDDIEFASAAAVPLTSVSQPRHLLGSTAARLLADEAERGSQHQHQHVVFPPELVARASTAVTARARHA</sequence>
<dbReference type="Pfam" id="PF13377">
    <property type="entry name" value="Peripla_BP_3"/>
    <property type="match status" value="1"/>
</dbReference>
<dbReference type="SMART" id="SM00354">
    <property type="entry name" value="HTH_LACI"/>
    <property type="match status" value="1"/>
</dbReference>
<dbReference type="InterPro" id="IPR046335">
    <property type="entry name" value="LacI/GalR-like_sensor"/>
</dbReference>
<organism evidence="5 6">
    <name type="scientific">Terrabacter terrigena</name>
    <dbReference type="NCBI Taxonomy" id="574718"/>
    <lineage>
        <taxon>Bacteria</taxon>
        <taxon>Bacillati</taxon>
        <taxon>Actinomycetota</taxon>
        <taxon>Actinomycetes</taxon>
        <taxon>Micrococcales</taxon>
        <taxon>Intrasporangiaceae</taxon>
        <taxon>Terrabacter</taxon>
    </lineage>
</organism>
<evidence type="ECO:0000256" key="1">
    <source>
        <dbReference type="ARBA" id="ARBA00023015"/>
    </source>
</evidence>
<accession>A0ABW3N133</accession>
<dbReference type="Pfam" id="PF00356">
    <property type="entry name" value="LacI"/>
    <property type="match status" value="1"/>
</dbReference>
<evidence type="ECO:0000256" key="2">
    <source>
        <dbReference type="ARBA" id="ARBA00023125"/>
    </source>
</evidence>
<keyword evidence="6" id="KW-1185">Reference proteome</keyword>
<dbReference type="InterPro" id="IPR000843">
    <property type="entry name" value="HTH_LacI"/>
</dbReference>